<dbReference type="EMBL" id="JBIMZQ010000091">
    <property type="protein sequence ID" value="KAL3656229.1"/>
    <property type="molecule type" value="Genomic_DNA"/>
</dbReference>
<dbReference type="AlphaFoldDB" id="A0ABD3ET12"/>
<dbReference type="Proteomes" id="UP001632037">
    <property type="component" value="Unassembled WGS sequence"/>
</dbReference>
<reference evidence="2 3" key="1">
    <citation type="submission" date="2024-09" db="EMBL/GenBank/DDBJ databases">
        <title>Genome sequencing and assembly of Phytophthora oleae, isolate VK10A, causative agent of rot of olive drupes.</title>
        <authorList>
            <person name="Conti Taguali S."/>
            <person name="Riolo M."/>
            <person name="La Spada F."/>
            <person name="Cacciola S.O."/>
            <person name="Dionisio G."/>
        </authorList>
    </citation>
    <scope>NUCLEOTIDE SEQUENCE [LARGE SCALE GENOMIC DNA]</scope>
    <source>
        <strain evidence="2 3">VK10A</strain>
    </source>
</reference>
<evidence type="ECO:0000313" key="2">
    <source>
        <dbReference type="EMBL" id="KAL3656229.1"/>
    </source>
</evidence>
<comment type="caution">
    <text evidence="2">The sequence shown here is derived from an EMBL/GenBank/DDBJ whole genome shotgun (WGS) entry which is preliminary data.</text>
</comment>
<feature type="compositionally biased region" description="Basic and acidic residues" evidence="1">
    <location>
        <begin position="70"/>
        <end position="89"/>
    </location>
</feature>
<feature type="compositionally biased region" description="Basic and acidic residues" evidence="1">
    <location>
        <begin position="26"/>
        <end position="43"/>
    </location>
</feature>
<gene>
    <name evidence="2" type="ORF">V7S43_018954</name>
</gene>
<proteinExistence type="predicted"/>
<evidence type="ECO:0000256" key="1">
    <source>
        <dbReference type="SAM" id="MobiDB-lite"/>
    </source>
</evidence>
<feature type="region of interest" description="Disordered" evidence="1">
    <location>
        <begin position="66"/>
        <end position="127"/>
    </location>
</feature>
<name>A0ABD3ET12_9STRA</name>
<feature type="region of interest" description="Disordered" evidence="1">
    <location>
        <begin position="26"/>
        <end position="50"/>
    </location>
</feature>
<sequence>MVAARRRRKETVNERVEHILRGALRDAEEEALQEREGGPETRGRALQRSHQLASLYTTSIDNKFLRSRAKRDASHQRIKDTSTKVKPDTEPPASRADSKHSGSAIGEGHESEESDDDTVSVGKMVVTSPIKPISMAISPVKLDKP</sequence>
<keyword evidence="3" id="KW-1185">Reference proteome</keyword>
<protein>
    <submittedName>
        <fullName evidence="2">Uncharacterized protein</fullName>
    </submittedName>
</protein>
<evidence type="ECO:0000313" key="3">
    <source>
        <dbReference type="Proteomes" id="UP001632037"/>
    </source>
</evidence>
<organism evidence="2 3">
    <name type="scientific">Phytophthora oleae</name>
    <dbReference type="NCBI Taxonomy" id="2107226"/>
    <lineage>
        <taxon>Eukaryota</taxon>
        <taxon>Sar</taxon>
        <taxon>Stramenopiles</taxon>
        <taxon>Oomycota</taxon>
        <taxon>Peronosporomycetes</taxon>
        <taxon>Peronosporales</taxon>
        <taxon>Peronosporaceae</taxon>
        <taxon>Phytophthora</taxon>
    </lineage>
</organism>
<accession>A0ABD3ET12</accession>